<protein>
    <submittedName>
        <fullName evidence="1">DUF6929 family protein</fullName>
    </submittedName>
</protein>
<name>A0ABV6RRJ3_9GAMM</name>
<dbReference type="Proteomes" id="UP001589896">
    <property type="component" value="Unassembled WGS sequence"/>
</dbReference>
<dbReference type="InterPro" id="IPR011047">
    <property type="entry name" value="Quinoprotein_ADH-like_sf"/>
</dbReference>
<dbReference type="InterPro" id="IPR053851">
    <property type="entry name" value="DUF6929"/>
</dbReference>
<dbReference type="Pfam" id="PF22000">
    <property type="entry name" value="DUF6929"/>
    <property type="match status" value="1"/>
</dbReference>
<evidence type="ECO:0000313" key="1">
    <source>
        <dbReference type="EMBL" id="MFC0679597.1"/>
    </source>
</evidence>
<organism evidence="1 2">
    <name type="scientific">Lysobacter korlensis</name>
    <dbReference type="NCBI Taxonomy" id="553636"/>
    <lineage>
        <taxon>Bacteria</taxon>
        <taxon>Pseudomonadati</taxon>
        <taxon>Pseudomonadota</taxon>
        <taxon>Gammaproteobacteria</taxon>
        <taxon>Lysobacterales</taxon>
        <taxon>Lysobacteraceae</taxon>
        <taxon>Lysobacter</taxon>
    </lineage>
</organism>
<dbReference type="EMBL" id="JBHLTG010000004">
    <property type="protein sequence ID" value="MFC0679597.1"/>
    <property type="molecule type" value="Genomic_DNA"/>
</dbReference>
<sequence>MVATTLVRRLEVDPASHPRGQPHISSASGLAIIGDWFYFVADDENHLITVPTDDVEAGAFQMLPLGAGRLPTDDGERKRRKKDLELVFDVPASAGAPRMLVAWGSGSRPSRDAGYVMALAPDGSLESSPRRVCLAPLHELLRRHTPELNIEAGLVVGDELHLFSRASAKAPSNGWFRIDLDAVIAFLLADGGTSQVPAVRFAELDLGRMGGVPLGISDATARTDGGWLLSASAEHTSDAYDDGRVEGSVLLACAQDGSITWRAQLDGHHKVEGIAFDGRGALWMTTDDDASDVPSQLRRLAWPPSGFAG</sequence>
<comment type="caution">
    <text evidence="1">The sequence shown here is derived from an EMBL/GenBank/DDBJ whole genome shotgun (WGS) entry which is preliminary data.</text>
</comment>
<evidence type="ECO:0000313" key="2">
    <source>
        <dbReference type="Proteomes" id="UP001589896"/>
    </source>
</evidence>
<dbReference type="SUPFAM" id="SSF50998">
    <property type="entry name" value="Quinoprotein alcohol dehydrogenase-like"/>
    <property type="match status" value="1"/>
</dbReference>
<proteinExistence type="predicted"/>
<reference evidence="1 2" key="1">
    <citation type="submission" date="2024-09" db="EMBL/GenBank/DDBJ databases">
        <authorList>
            <person name="Sun Q."/>
            <person name="Mori K."/>
        </authorList>
    </citation>
    <scope>NUCLEOTIDE SEQUENCE [LARGE SCALE GENOMIC DNA]</scope>
    <source>
        <strain evidence="1 2">KCTC 23076</strain>
    </source>
</reference>
<keyword evidence="2" id="KW-1185">Reference proteome</keyword>
<gene>
    <name evidence="1" type="ORF">ACFFGH_17305</name>
</gene>
<accession>A0ABV6RRJ3</accession>